<keyword evidence="3" id="KW-1185">Reference proteome</keyword>
<keyword evidence="2" id="KW-0255">Endonuclease</keyword>
<dbReference type="Proteomes" id="UP000762676">
    <property type="component" value="Unassembled WGS sequence"/>
</dbReference>
<evidence type="ECO:0000313" key="3">
    <source>
        <dbReference type="Proteomes" id="UP000762676"/>
    </source>
</evidence>
<dbReference type="GO" id="GO:0004519">
    <property type="term" value="F:endonuclease activity"/>
    <property type="evidence" value="ECO:0007669"/>
    <property type="project" value="UniProtKB-KW"/>
</dbReference>
<evidence type="ECO:0000313" key="2">
    <source>
        <dbReference type="EMBL" id="GFS09513.1"/>
    </source>
</evidence>
<name>A0AAV4IGP5_9GAST</name>
<organism evidence="2 3">
    <name type="scientific">Elysia marginata</name>
    <dbReference type="NCBI Taxonomy" id="1093978"/>
    <lineage>
        <taxon>Eukaryota</taxon>
        <taxon>Metazoa</taxon>
        <taxon>Spiralia</taxon>
        <taxon>Lophotrochozoa</taxon>
        <taxon>Mollusca</taxon>
        <taxon>Gastropoda</taxon>
        <taxon>Heterobranchia</taxon>
        <taxon>Euthyneura</taxon>
        <taxon>Panpulmonata</taxon>
        <taxon>Sacoglossa</taxon>
        <taxon>Placobranchoidea</taxon>
        <taxon>Plakobranchidae</taxon>
        <taxon>Elysia</taxon>
    </lineage>
</organism>
<sequence>MVRDLDNIKTSARQVRGDGNVVPTKNDEKLLESQLANPRIKPNHASIKEAQIRIKNSQKTRQKFWENKGLLRRNIGPNNKKRILACYVFSVFNYGCEAWTYSKTVQKKIQTFPSTGKKNNKEIIQMTDVCERLLQQLMKRKFGYAGHIMEPAWYLCYNYPQRGKLNGREDREGQEGAGWMMLVKGWSGSTR</sequence>
<keyword evidence="2" id="KW-0378">Hydrolase</keyword>
<proteinExistence type="predicted"/>
<reference evidence="2 3" key="1">
    <citation type="journal article" date="2021" name="Elife">
        <title>Chloroplast acquisition without the gene transfer in kleptoplastic sea slugs, Plakobranchus ocellatus.</title>
        <authorList>
            <person name="Maeda T."/>
            <person name="Takahashi S."/>
            <person name="Yoshida T."/>
            <person name="Shimamura S."/>
            <person name="Takaki Y."/>
            <person name="Nagai Y."/>
            <person name="Toyoda A."/>
            <person name="Suzuki Y."/>
            <person name="Arimoto A."/>
            <person name="Ishii H."/>
            <person name="Satoh N."/>
            <person name="Nishiyama T."/>
            <person name="Hasebe M."/>
            <person name="Maruyama T."/>
            <person name="Minagawa J."/>
            <person name="Obokata J."/>
            <person name="Shigenobu S."/>
        </authorList>
    </citation>
    <scope>NUCLEOTIDE SEQUENCE [LARGE SCALE GENOMIC DNA]</scope>
</reference>
<keyword evidence="2" id="KW-0540">Nuclease</keyword>
<comment type="caution">
    <text evidence="2">The sequence shown here is derived from an EMBL/GenBank/DDBJ whole genome shotgun (WGS) entry which is preliminary data.</text>
</comment>
<dbReference type="EMBL" id="BMAT01002576">
    <property type="protein sequence ID" value="GFS09513.1"/>
    <property type="molecule type" value="Genomic_DNA"/>
</dbReference>
<accession>A0AAV4IGP5</accession>
<dbReference type="AlphaFoldDB" id="A0AAV4IGP5"/>
<gene>
    <name evidence="2" type="ORF">ElyMa_001300600</name>
</gene>
<feature type="region of interest" description="Disordered" evidence="1">
    <location>
        <begin position="1"/>
        <end position="26"/>
    </location>
</feature>
<protein>
    <submittedName>
        <fullName evidence="2">Endonuclease-reverse transcriptase</fullName>
    </submittedName>
</protein>
<evidence type="ECO:0000256" key="1">
    <source>
        <dbReference type="SAM" id="MobiDB-lite"/>
    </source>
</evidence>